<dbReference type="SUPFAM" id="SSF46894">
    <property type="entry name" value="C-terminal effector domain of the bipartite response regulators"/>
    <property type="match status" value="1"/>
</dbReference>
<dbReference type="InterPro" id="IPR016032">
    <property type="entry name" value="Sig_transdc_resp-reg_C-effctor"/>
</dbReference>
<feature type="domain" description="HTH luxR-type" evidence="3">
    <location>
        <begin position="131"/>
        <end position="196"/>
    </location>
</feature>
<keyword evidence="2" id="KW-0597">Phosphoprotein</keyword>
<evidence type="ECO:0000259" key="4">
    <source>
        <dbReference type="PROSITE" id="PS50110"/>
    </source>
</evidence>
<evidence type="ECO:0000313" key="5">
    <source>
        <dbReference type="EMBL" id="MCT2583919.1"/>
    </source>
</evidence>
<dbReference type="InterPro" id="IPR011006">
    <property type="entry name" value="CheY-like_superfamily"/>
</dbReference>
<dbReference type="InterPro" id="IPR001789">
    <property type="entry name" value="Sig_transdc_resp-reg_receiver"/>
</dbReference>
<evidence type="ECO:0000259" key="3">
    <source>
        <dbReference type="PROSITE" id="PS50043"/>
    </source>
</evidence>
<dbReference type="SMART" id="SM00448">
    <property type="entry name" value="REC"/>
    <property type="match status" value="1"/>
</dbReference>
<dbReference type="Pfam" id="PF00072">
    <property type="entry name" value="Response_reg"/>
    <property type="match status" value="1"/>
</dbReference>
<gene>
    <name evidence="5" type="ORF">JT362_12395</name>
</gene>
<dbReference type="Pfam" id="PF00196">
    <property type="entry name" value="GerE"/>
    <property type="match status" value="1"/>
</dbReference>
<dbReference type="SMART" id="SM00421">
    <property type="entry name" value="HTH_LUXR"/>
    <property type="match status" value="1"/>
</dbReference>
<reference evidence="5 6" key="1">
    <citation type="submission" date="2021-02" db="EMBL/GenBank/DDBJ databases">
        <title>Actinophytocola xerophila sp. nov., isolated from soil of cotton cropping field.</title>
        <authorList>
            <person name="Huang R."/>
            <person name="Chen X."/>
            <person name="Ge X."/>
            <person name="Liu W."/>
        </authorList>
    </citation>
    <scope>NUCLEOTIDE SEQUENCE [LARGE SCALE GENOMIC DNA]</scope>
    <source>
        <strain evidence="5 6">S1-96</strain>
    </source>
</reference>
<dbReference type="PANTHER" id="PTHR43214:SF42">
    <property type="entry name" value="TRANSCRIPTIONAL REGULATORY PROTEIN DESR"/>
    <property type="match status" value="1"/>
</dbReference>
<sequence length="198" mass="20959">MLLAEDMHLVRGAVAALLDNEPDLDVVAEVSTGDGVLPAVLAHRPDVVVLDVDLPVMDGIAVAASLRERAPDCRVLVLTALGRPTVLRNAMAAGVDGFLAKDAAPTELAPSIRAVVAGERVLDPALAAAALRLRDNPLSEREVEVLRLAADGADTAEIARRLYLSSGTVRNYLGAVVTKLDARNRLDAVRIAVEHDWL</sequence>
<evidence type="ECO:0000256" key="1">
    <source>
        <dbReference type="ARBA" id="ARBA00023125"/>
    </source>
</evidence>
<dbReference type="PROSITE" id="PS50110">
    <property type="entry name" value="RESPONSE_REGULATORY"/>
    <property type="match status" value="1"/>
</dbReference>
<keyword evidence="6" id="KW-1185">Reference proteome</keyword>
<dbReference type="Gene3D" id="3.40.50.2300">
    <property type="match status" value="1"/>
</dbReference>
<dbReference type="PROSITE" id="PS50043">
    <property type="entry name" value="HTH_LUXR_2"/>
    <property type="match status" value="1"/>
</dbReference>
<evidence type="ECO:0000256" key="2">
    <source>
        <dbReference type="PROSITE-ProRule" id="PRU00169"/>
    </source>
</evidence>
<dbReference type="PROSITE" id="PS00622">
    <property type="entry name" value="HTH_LUXR_1"/>
    <property type="match status" value="1"/>
</dbReference>
<evidence type="ECO:0000313" key="6">
    <source>
        <dbReference type="Proteomes" id="UP001156441"/>
    </source>
</evidence>
<accession>A0ABT2J7S4</accession>
<dbReference type="PRINTS" id="PR00038">
    <property type="entry name" value="HTHLUXR"/>
</dbReference>
<dbReference type="CDD" id="cd06170">
    <property type="entry name" value="LuxR_C_like"/>
    <property type="match status" value="1"/>
</dbReference>
<dbReference type="PANTHER" id="PTHR43214">
    <property type="entry name" value="TWO-COMPONENT RESPONSE REGULATOR"/>
    <property type="match status" value="1"/>
</dbReference>
<name>A0ABT2J7S4_9PSEU</name>
<dbReference type="SUPFAM" id="SSF52172">
    <property type="entry name" value="CheY-like"/>
    <property type="match status" value="1"/>
</dbReference>
<keyword evidence="1" id="KW-0238">DNA-binding</keyword>
<dbReference type="Proteomes" id="UP001156441">
    <property type="component" value="Unassembled WGS sequence"/>
</dbReference>
<dbReference type="EMBL" id="JAFFZE010000010">
    <property type="protein sequence ID" value="MCT2583919.1"/>
    <property type="molecule type" value="Genomic_DNA"/>
</dbReference>
<organism evidence="5 6">
    <name type="scientific">Actinophytocola gossypii</name>
    <dbReference type="NCBI Taxonomy" id="2812003"/>
    <lineage>
        <taxon>Bacteria</taxon>
        <taxon>Bacillati</taxon>
        <taxon>Actinomycetota</taxon>
        <taxon>Actinomycetes</taxon>
        <taxon>Pseudonocardiales</taxon>
        <taxon>Pseudonocardiaceae</taxon>
    </lineage>
</organism>
<comment type="caution">
    <text evidence="5">The sequence shown here is derived from an EMBL/GenBank/DDBJ whole genome shotgun (WGS) entry which is preliminary data.</text>
</comment>
<proteinExistence type="predicted"/>
<feature type="domain" description="Response regulatory" evidence="4">
    <location>
        <begin position="1"/>
        <end position="116"/>
    </location>
</feature>
<dbReference type="InterPro" id="IPR039420">
    <property type="entry name" value="WalR-like"/>
</dbReference>
<dbReference type="InterPro" id="IPR000792">
    <property type="entry name" value="Tscrpt_reg_LuxR_C"/>
</dbReference>
<protein>
    <submittedName>
        <fullName evidence="5">Response regulator transcription factor</fullName>
    </submittedName>
</protein>
<feature type="modified residue" description="4-aspartylphosphate" evidence="2">
    <location>
        <position position="51"/>
    </location>
</feature>